<accession>A0ABQ6RAP7</accession>
<dbReference type="RefSeq" id="WP_149458831.1">
    <property type="nucleotide sequence ID" value="NZ_SCWC02000002.1"/>
</dbReference>
<gene>
    <name evidence="1" type="ORF">ERX35_005085</name>
</gene>
<comment type="caution">
    <text evidence="1">The sequence shown here is derived from an EMBL/GenBank/DDBJ whole genome shotgun (WGS) entry which is preliminary data.</text>
</comment>
<reference evidence="1 2" key="1">
    <citation type="submission" date="2019-09" db="EMBL/GenBank/DDBJ databases">
        <authorList>
            <person name="Mazhar S."/>
            <person name="Altermann E."/>
            <person name="Hill C."/>
            <person name="Mcauliffe O."/>
        </authorList>
    </citation>
    <scope>NUCLEOTIDE SEQUENCE [LARGE SCALE GENOMIC DNA]</scope>
    <source>
        <strain evidence="1 2">ATCC 51831</strain>
    </source>
</reference>
<name>A0ABQ6RAP7_9STAP</name>
<protein>
    <submittedName>
        <fullName evidence="1">Uncharacterized protein</fullName>
    </submittedName>
</protein>
<evidence type="ECO:0000313" key="2">
    <source>
        <dbReference type="Proteomes" id="UP000295735"/>
    </source>
</evidence>
<dbReference type="EMBL" id="SCWC02000002">
    <property type="protein sequence ID" value="KAA1040369.1"/>
    <property type="molecule type" value="Genomic_DNA"/>
</dbReference>
<keyword evidence="2" id="KW-1185">Reference proteome</keyword>
<sequence>MDAADFYKNYHTDEYHKKYDLKPIGEKITFEHFLHLLDTGREIEFYYEGELYFISDDHLGRVLSGPNHDPSPHYKDSRELLIKESLKGNLLLDIFENENYFIETVF</sequence>
<evidence type="ECO:0000313" key="1">
    <source>
        <dbReference type="EMBL" id="KAA1040369.1"/>
    </source>
</evidence>
<dbReference type="Proteomes" id="UP000295735">
    <property type="component" value="Unassembled WGS sequence"/>
</dbReference>
<organism evidence="1 2">
    <name type="scientific">Macrococcus equipercicus</name>
    <dbReference type="NCBI Taxonomy" id="69967"/>
    <lineage>
        <taxon>Bacteria</taxon>
        <taxon>Bacillati</taxon>
        <taxon>Bacillota</taxon>
        <taxon>Bacilli</taxon>
        <taxon>Bacillales</taxon>
        <taxon>Staphylococcaceae</taxon>
        <taxon>Macrococcus</taxon>
    </lineage>
</organism>
<proteinExistence type="predicted"/>